<evidence type="ECO:0000313" key="14">
    <source>
        <dbReference type="Proteomes" id="UP000700596"/>
    </source>
</evidence>
<dbReference type="Pfam" id="PF00106">
    <property type="entry name" value="adh_short"/>
    <property type="match status" value="1"/>
</dbReference>
<evidence type="ECO:0000256" key="2">
    <source>
        <dbReference type="ARBA" id="ARBA00006484"/>
    </source>
</evidence>
<dbReference type="PANTHER" id="PTHR24322:SF736">
    <property type="entry name" value="RETINOL DEHYDROGENASE 10"/>
    <property type="match status" value="1"/>
</dbReference>
<proteinExistence type="inferred from homology"/>
<evidence type="ECO:0000256" key="9">
    <source>
        <dbReference type="ARBA" id="ARBA00059620"/>
    </source>
</evidence>
<name>A0A9P9IFL9_9PLEO</name>
<evidence type="ECO:0000256" key="10">
    <source>
        <dbReference type="ARBA" id="ARBA00068717"/>
    </source>
</evidence>
<evidence type="ECO:0000256" key="7">
    <source>
        <dbReference type="ARBA" id="ARBA00023098"/>
    </source>
</evidence>
<dbReference type="GO" id="GO:0016020">
    <property type="term" value="C:membrane"/>
    <property type="evidence" value="ECO:0007669"/>
    <property type="project" value="UniProtKB-SubCell"/>
</dbReference>
<dbReference type="Gene3D" id="3.40.50.720">
    <property type="entry name" value="NAD(P)-binding Rossmann-like Domain"/>
    <property type="match status" value="1"/>
</dbReference>
<sequence length="355" mass="38403">MSASGHVLSNLVSLSIRHILLNPILTGALLWILTKGPTDAREFVLSRFTSLRDPEQLARVIKALKGAFVVGLFSTVDNALTKIALNAWRVRSQKKQWDFAQELAVVTGGCSGIGELTVKGLLDKGIKVAILDIQQLPASLQGDSKVHFFACDVADPAAVYSTAEKIRKTIGSPSILINNAGIGRVHSILDISDEWLQKIIGVNLISNFTTVKAFLPDMIDVNKGHIVTVASVASYLGVGGMADYCSTKAGVLSFHEALNQELKYHYKAPNVLTTSVHPNWVRTPLIKPFEKGIKGPIINPQQVADAIVAQIVKVEGGQLFLPRTAKLASWYRGAPNWVQELVRSGPSRGVLGCLK</sequence>
<evidence type="ECO:0000256" key="4">
    <source>
        <dbReference type="ARBA" id="ARBA00022857"/>
    </source>
</evidence>
<evidence type="ECO:0000256" key="12">
    <source>
        <dbReference type="RuleBase" id="RU000363"/>
    </source>
</evidence>
<evidence type="ECO:0000256" key="3">
    <source>
        <dbReference type="ARBA" id="ARBA00022692"/>
    </source>
</evidence>
<protein>
    <recommendedName>
        <fullName evidence="10">Short-chain dehydrogenase/reductase 3</fullName>
    </recommendedName>
    <alternativeName>
        <fullName evidence="11">Retinal short-chain dehydrogenase/reductase 1</fullName>
    </alternativeName>
</protein>
<evidence type="ECO:0000313" key="13">
    <source>
        <dbReference type="EMBL" id="KAH7117949.1"/>
    </source>
</evidence>
<dbReference type="InterPro" id="IPR036291">
    <property type="entry name" value="NAD(P)-bd_dom_sf"/>
</dbReference>
<evidence type="ECO:0000256" key="6">
    <source>
        <dbReference type="ARBA" id="ARBA00023002"/>
    </source>
</evidence>
<dbReference type="OrthoDB" id="10253736at2759"/>
<dbReference type="EMBL" id="JAGMWT010000013">
    <property type="protein sequence ID" value="KAH7117949.1"/>
    <property type="molecule type" value="Genomic_DNA"/>
</dbReference>
<evidence type="ECO:0000256" key="5">
    <source>
        <dbReference type="ARBA" id="ARBA00022989"/>
    </source>
</evidence>
<dbReference type="PRINTS" id="PR00081">
    <property type="entry name" value="GDHRDH"/>
</dbReference>
<keyword evidence="8" id="KW-0472">Membrane</keyword>
<keyword evidence="4" id="KW-0521">NADP</keyword>
<reference evidence="13" key="1">
    <citation type="journal article" date="2021" name="Nat. Commun.">
        <title>Genetic determinants of endophytism in the Arabidopsis root mycobiome.</title>
        <authorList>
            <person name="Mesny F."/>
            <person name="Miyauchi S."/>
            <person name="Thiergart T."/>
            <person name="Pickel B."/>
            <person name="Atanasova L."/>
            <person name="Karlsson M."/>
            <person name="Huettel B."/>
            <person name="Barry K.W."/>
            <person name="Haridas S."/>
            <person name="Chen C."/>
            <person name="Bauer D."/>
            <person name="Andreopoulos W."/>
            <person name="Pangilinan J."/>
            <person name="LaButti K."/>
            <person name="Riley R."/>
            <person name="Lipzen A."/>
            <person name="Clum A."/>
            <person name="Drula E."/>
            <person name="Henrissat B."/>
            <person name="Kohler A."/>
            <person name="Grigoriev I.V."/>
            <person name="Martin F.M."/>
            <person name="Hacquard S."/>
        </authorList>
    </citation>
    <scope>NUCLEOTIDE SEQUENCE</scope>
    <source>
        <strain evidence="13">MPI-CAGE-CH-0243</strain>
    </source>
</reference>
<dbReference type="PRINTS" id="PR00080">
    <property type="entry name" value="SDRFAMILY"/>
</dbReference>
<keyword evidence="3" id="KW-0812">Transmembrane</keyword>
<comment type="function">
    <text evidence="9">Catalyzes the reduction of all-trans-retinal to all-trans-retinol in the presence of NADPH.</text>
</comment>
<evidence type="ECO:0000256" key="11">
    <source>
        <dbReference type="ARBA" id="ARBA00082544"/>
    </source>
</evidence>
<comment type="subcellular location">
    <subcellularLocation>
        <location evidence="1">Membrane</location>
        <topology evidence="1">Multi-pass membrane protein</topology>
    </subcellularLocation>
</comment>
<evidence type="ECO:0000256" key="8">
    <source>
        <dbReference type="ARBA" id="ARBA00023136"/>
    </source>
</evidence>
<dbReference type="GO" id="GO:0052650">
    <property type="term" value="F:all-trans-retinol dehydrogenase (NADP+) activity"/>
    <property type="evidence" value="ECO:0007669"/>
    <property type="project" value="UniProtKB-ARBA"/>
</dbReference>
<dbReference type="FunFam" id="3.40.50.720:FF:000131">
    <property type="entry name" value="Short-chain dehydrogenase/reductase 3"/>
    <property type="match status" value="1"/>
</dbReference>
<comment type="similarity">
    <text evidence="2 12">Belongs to the short-chain dehydrogenases/reductases (SDR) family.</text>
</comment>
<evidence type="ECO:0000256" key="1">
    <source>
        <dbReference type="ARBA" id="ARBA00004141"/>
    </source>
</evidence>
<comment type="caution">
    <text evidence="13">The sequence shown here is derived from an EMBL/GenBank/DDBJ whole genome shotgun (WGS) entry which is preliminary data.</text>
</comment>
<organism evidence="13 14">
    <name type="scientific">Dendryphion nanum</name>
    <dbReference type="NCBI Taxonomy" id="256645"/>
    <lineage>
        <taxon>Eukaryota</taxon>
        <taxon>Fungi</taxon>
        <taxon>Dikarya</taxon>
        <taxon>Ascomycota</taxon>
        <taxon>Pezizomycotina</taxon>
        <taxon>Dothideomycetes</taxon>
        <taxon>Pleosporomycetidae</taxon>
        <taxon>Pleosporales</taxon>
        <taxon>Torulaceae</taxon>
        <taxon>Dendryphion</taxon>
    </lineage>
</organism>
<keyword evidence="14" id="KW-1185">Reference proteome</keyword>
<dbReference type="PANTHER" id="PTHR24322">
    <property type="entry name" value="PKSB"/>
    <property type="match status" value="1"/>
</dbReference>
<dbReference type="CDD" id="cd05339">
    <property type="entry name" value="17beta-HSDXI-like_SDR_c"/>
    <property type="match status" value="1"/>
</dbReference>
<dbReference type="AlphaFoldDB" id="A0A9P9IFL9"/>
<gene>
    <name evidence="13" type="ORF">B0J11DRAFT_583326</name>
</gene>
<accession>A0A9P9IFL9</accession>
<keyword evidence="6" id="KW-0560">Oxidoreductase</keyword>
<dbReference type="Proteomes" id="UP000700596">
    <property type="component" value="Unassembled WGS sequence"/>
</dbReference>
<keyword evidence="7" id="KW-0443">Lipid metabolism</keyword>
<dbReference type="InterPro" id="IPR002347">
    <property type="entry name" value="SDR_fam"/>
</dbReference>
<dbReference type="SUPFAM" id="SSF51735">
    <property type="entry name" value="NAD(P)-binding Rossmann-fold domains"/>
    <property type="match status" value="1"/>
</dbReference>
<keyword evidence="5" id="KW-1133">Transmembrane helix</keyword>